<dbReference type="InterPro" id="IPR020946">
    <property type="entry name" value="Flavin_mOase-like"/>
</dbReference>
<dbReference type="RefSeq" id="WP_083063780.1">
    <property type="nucleotide sequence ID" value="NZ_MVHG01000010.1"/>
</dbReference>
<evidence type="ECO:0000256" key="3">
    <source>
        <dbReference type="ARBA" id="ARBA00022827"/>
    </source>
</evidence>
<keyword evidence="3" id="KW-0274">FAD</keyword>
<dbReference type="SUPFAM" id="SSF51905">
    <property type="entry name" value="FAD/NAD(P)-binding domain"/>
    <property type="match status" value="2"/>
</dbReference>
<dbReference type="Proteomes" id="UP000192707">
    <property type="component" value="Unassembled WGS sequence"/>
</dbReference>
<dbReference type="PANTHER" id="PTHR42877:SF4">
    <property type="entry name" value="FAD_NAD(P)-BINDING DOMAIN-CONTAINING PROTEIN-RELATED"/>
    <property type="match status" value="1"/>
</dbReference>
<dbReference type="GO" id="GO:0050660">
    <property type="term" value="F:flavin adenine dinucleotide binding"/>
    <property type="evidence" value="ECO:0007669"/>
    <property type="project" value="InterPro"/>
</dbReference>
<dbReference type="Gene3D" id="3.50.50.60">
    <property type="entry name" value="FAD/NAD(P)-binding domain"/>
    <property type="match status" value="2"/>
</dbReference>
<name>A0A1W9ZMK1_MYCAI</name>
<organism evidence="5 6">
    <name type="scientific">Mycobacterium arosiense ATCC BAA-1401 = DSM 45069</name>
    <dbReference type="NCBI Taxonomy" id="1265311"/>
    <lineage>
        <taxon>Bacteria</taxon>
        <taxon>Bacillati</taxon>
        <taxon>Actinomycetota</taxon>
        <taxon>Actinomycetes</taxon>
        <taxon>Mycobacteriales</taxon>
        <taxon>Mycobacteriaceae</taxon>
        <taxon>Mycobacterium</taxon>
        <taxon>Mycobacterium avium complex (MAC)</taxon>
    </lineage>
</organism>
<evidence type="ECO:0000256" key="2">
    <source>
        <dbReference type="ARBA" id="ARBA00022630"/>
    </source>
</evidence>
<evidence type="ECO:0000256" key="4">
    <source>
        <dbReference type="ARBA" id="ARBA00023002"/>
    </source>
</evidence>
<dbReference type="PRINTS" id="PR00469">
    <property type="entry name" value="PNDRDTASEII"/>
</dbReference>
<comment type="similarity">
    <text evidence="1">Belongs to the FAD-binding monooxygenase family.</text>
</comment>
<dbReference type="PANTHER" id="PTHR42877">
    <property type="entry name" value="L-ORNITHINE N(5)-MONOOXYGENASE-RELATED"/>
    <property type="match status" value="1"/>
</dbReference>
<proteinExistence type="inferred from homology"/>
<reference evidence="5 6" key="1">
    <citation type="submission" date="2016-12" db="EMBL/GenBank/DDBJ databases">
        <title>The new phylogeny of genus Mycobacterium.</title>
        <authorList>
            <person name="Tortoli E."/>
            <person name="Trovato A."/>
            <person name="Cirillo D.M."/>
        </authorList>
    </citation>
    <scope>NUCLEOTIDE SEQUENCE [LARGE SCALE GENOMIC DNA]</scope>
    <source>
        <strain evidence="5 6">DSM 45069</strain>
    </source>
</reference>
<dbReference type="InterPro" id="IPR051209">
    <property type="entry name" value="FAD-bind_Monooxygenase_sf"/>
</dbReference>
<gene>
    <name evidence="5" type="ORF">BST14_06620</name>
</gene>
<keyword evidence="6" id="KW-1185">Reference proteome</keyword>
<dbReference type="Pfam" id="PF00743">
    <property type="entry name" value="FMO-like"/>
    <property type="match status" value="1"/>
</dbReference>
<sequence>MMRRDPAVAVVGAGMSGLCVAIALLRNGINDVTVYEKAEEVGGTWRDNTYPGLVCDIPSRIYQYSFARKPDWSHLFSPGGEIQAYFRDIADRYGLRERIRFGTEITHARFDDGRWVVRTEAGEETTVDFLISATGVLHHPRLPSIPGLDEFGGNVFHSARWDHNVDVRGRRVAVVGNGSTGVQLVSGLAGVAGHVTLFQRTAQWVLRLANPRYSGFTGITRRKMPWLDGLAYRIYSLGYDYFAVGLTKPGLRRKIMAALCRASLLEIRDRELRRALTPDYTPACKRLVMSNGFYRAMQRDDVELVTASIDHVEERGIVTGDGVRHEVDIVVLATGFDTHAFFRPMELIGRDGIRANDVWRDGPRAYQTVALSGFPNFFMMLGPHSPVGNLALTTVAESQADHIVGWIERWRRREFDTVEPTAAATERFNATLRAAMPDTVWTTGCSSWYLNKDGVPEAWPLTPAEHRRMLANPDLGEYDLRRHAAAH</sequence>
<accession>A0A1W9ZMK1</accession>
<dbReference type="OrthoDB" id="5168853at2"/>
<dbReference type="EMBL" id="MVHG01000010">
    <property type="protein sequence ID" value="ORA18500.1"/>
    <property type="molecule type" value="Genomic_DNA"/>
</dbReference>
<protein>
    <submittedName>
        <fullName evidence="5">Monooxygenase</fullName>
    </submittedName>
</protein>
<keyword evidence="5" id="KW-0503">Monooxygenase</keyword>
<keyword evidence="2" id="KW-0285">Flavoprotein</keyword>
<dbReference type="GO" id="GO:0050661">
    <property type="term" value="F:NADP binding"/>
    <property type="evidence" value="ECO:0007669"/>
    <property type="project" value="InterPro"/>
</dbReference>
<evidence type="ECO:0000313" key="6">
    <source>
        <dbReference type="Proteomes" id="UP000192707"/>
    </source>
</evidence>
<dbReference type="GO" id="GO:0004499">
    <property type="term" value="F:N,N-dimethylaniline monooxygenase activity"/>
    <property type="evidence" value="ECO:0007669"/>
    <property type="project" value="InterPro"/>
</dbReference>
<dbReference type="InterPro" id="IPR036188">
    <property type="entry name" value="FAD/NAD-bd_sf"/>
</dbReference>
<comment type="caution">
    <text evidence="5">The sequence shown here is derived from an EMBL/GenBank/DDBJ whole genome shotgun (WGS) entry which is preliminary data.</text>
</comment>
<evidence type="ECO:0000256" key="1">
    <source>
        <dbReference type="ARBA" id="ARBA00010139"/>
    </source>
</evidence>
<dbReference type="PRINTS" id="PR00368">
    <property type="entry name" value="FADPNR"/>
</dbReference>
<keyword evidence="4" id="KW-0560">Oxidoreductase</keyword>
<dbReference type="AlphaFoldDB" id="A0A1W9ZMK1"/>
<evidence type="ECO:0000313" key="5">
    <source>
        <dbReference type="EMBL" id="ORA18500.1"/>
    </source>
</evidence>